<dbReference type="GO" id="GO:0005886">
    <property type="term" value="C:plasma membrane"/>
    <property type="evidence" value="ECO:0007669"/>
    <property type="project" value="TreeGrafter"/>
</dbReference>
<dbReference type="SUPFAM" id="SSF111369">
    <property type="entry name" value="HlyD-like secretion proteins"/>
    <property type="match status" value="2"/>
</dbReference>
<evidence type="ECO:0000256" key="1">
    <source>
        <dbReference type="SAM" id="Coils"/>
    </source>
</evidence>
<organism evidence="3 4">
    <name type="scientific">Natronogracilivirga saccharolytica</name>
    <dbReference type="NCBI Taxonomy" id="2812953"/>
    <lineage>
        <taxon>Bacteria</taxon>
        <taxon>Pseudomonadati</taxon>
        <taxon>Balneolota</taxon>
        <taxon>Balneolia</taxon>
        <taxon>Balneolales</taxon>
        <taxon>Cyclonatronaceae</taxon>
        <taxon>Natronogracilivirga</taxon>
    </lineage>
</organism>
<dbReference type="InterPro" id="IPR059052">
    <property type="entry name" value="HH_YbhG-like"/>
</dbReference>
<dbReference type="RefSeq" id="WP_210512720.1">
    <property type="nucleotide sequence ID" value="NZ_JAFIDN010000009.1"/>
</dbReference>
<name>A0A8J7UW54_9BACT</name>
<evidence type="ECO:0000313" key="3">
    <source>
        <dbReference type="EMBL" id="MBP3193262.1"/>
    </source>
</evidence>
<dbReference type="Gene3D" id="1.10.287.470">
    <property type="entry name" value="Helix hairpin bin"/>
    <property type="match status" value="2"/>
</dbReference>
<evidence type="ECO:0000313" key="4">
    <source>
        <dbReference type="Proteomes" id="UP000673975"/>
    </source>
</evidence>
<gene>
    <name evidence="3" type="ORF">NATSA_11345</name>
</gene>
<dbReference type="AlphaFoldDB" id="A0A8J7UW54"/>
<dbReference type="Gene3D" id="2.40.50.100">
    <property type="match status" value="1"/>
</dbReference>
<dbReference type="PANTHER" id="PTHR30438">
    <property type="entry name" value="36 KDA ANTIGEN-RELATED"/>
    <property type="match status" value="1"/>
</dbReference>
<keyword evidence="1" id="KW-0175">Coiled coil</keyword>
<dbReference type="Pfam" id="PF25881">
    <property type="entry name" value="HH_YBHG"/>
    <property type="match status" value="1"/>
</dbReference>
<comment type="caution">
    <text evidence="3">The sequence shown here is derived from an EMBL/GenBank/DDBJ whole genome shotgun (WGS) entry which is preliminary data.</text>
</comment>
<evidence type="ECO:0000259" key="2">
    <source>
        <dbReference type="Pfam" id="PF25881"/>
    </source>
</evidence>
<reference evidence="3" key="1">
    <citation type="submission" date="2021-02" db="EMBL/GenBank/DDBJ databases">
        <title>Natronogracilivirga saccharolytica gen. nov. sp. nov. a new anaerobic, haloalkiliphilic carbohydrate-fermenting bacterium from soda lake and proposing of Cyclonatronumiaceae fam. nov. in the phylum Balneolaeota.</title>
        <authorList>
            <person name="Zhilina T.N."/>
            <person name="Sorokin D.Y."/>
            <person name="Zavarzina D.G."/>
            <person name="Toshchakov S.V."/>
            <person name="Kublanov I.V."/>
        </authorList>
    </citation>
    <scope>NUCLEOTIDE SEQUENCE</scope>
    <source>
        <strain evidence="3">Z-1702</strain>
    </source>
</reference>
<feature type="domain" description="YbhG-like alpha-helical hairpin" evidence="2">
    <location>
        <begin position="81"/>
        <end position="206"/>
    </location>
</feature>
<protein>
    <submittedName>
        <fullName evidence="3">Biotin/lipoyl-binding protein</fullName>
    </submittedName>
</protein>
<dbReference type="EMBL" id="JAFIDN010000009">
    <property type="protein sequence ID" value="MBP3193262.1"/>
    <property type="molecule type" value="Genomic_DNA"/>
</dbReference>
<dbReference type="Proteomes" id="UP000673975">
    <property type="component" value="Unassembled WGS sequence"/>
</dbReference>
<accession>A0A8J7UW54</accession>
<dbReference type="PANTHER" id="PTHR30438:SF2">
    <property type="entry name" value="MEMBRANE PROTEIN"/>
    <property type="match status" value="1"/>
</dbReference>
<feature type="coiled-coil region" evidence="1">
    <location>
        <begin position="119"/>
        <end position="203"/>
    </location>
</feature>
<keyword evidence="4" id="KW-1185">Reference proteome</keyword>
<sequence>MNRKKIIIAILAVVIIVSGVSLAVMAGRQYEKDREGPLEGKVKLESVYLAPKVPGRIESVAVREGEQVDEGDTLLIIDVPEIEARLDQARGALSSARAQYQKAKSGATEFDRRRVQAKVDAAESQYSFAKASYRRMENMFNDSLIAAQEYDKIRSKYESARSQLEAAEAKKEDVDTGVRSEKIEMARGDYERAKAAFREAETAYDDRVITAPKPMRIQSVMLQRGELATPGYNLFSGYDTESTKIRFTVPESKMNEFEVGQTHSMEAPFDSRTFRVTLDRIQPLPDYASITSMYPRHELGETVYELYFRPVPGESTGELHHNMTFLLKGAGE</sequence>
<proteinExistence type="predicted"/>